<keyword evidence="3" id="KW-1185">Reference proteome</keyword>
<evidence type="ECO:0000313" key="3">
    <source>
        <dbReference type="Proteomes" id="UP000326678"/>
    </source>
</evidence>
<dbReference type="RefSeq" id="WP_152592538.1">
    <property type="nucleotide sequence ID" value="NZ_CP045228.1"/>
</dbReference>
<gene>
    <name evidence="2" type="ORF">GXM_09758</name>
</gene>
<evidence type="ECO:0000259" key="1">
    <source>
        <dbReference type="PROSITE" id="PS50104"/>
    </source>
</evidence>
<reference evidence="2 3" key="1">
    <citation type="submission" date="2019-10" db="EMBL/GenBank/DDBJ databases">
        <title>Genomic and transcriptomic insights into the perfect genentic adaptation of a filamentous nitrogen-fixing cyanobacterium to rice fields.</title>
        <authorList>
            <person name="Chen Z."/>
        </authorList>
    </citation>
    <scope>NUCLEOTIDE SEQUENCE [LARGE SCALE GENOMIC DNA]</scope>
    <source>
        <strain evidence="2">CCNUC1</strain>
    </source>
</reference>
<dbReference type="KEGG" id="nsh:GXM_09758"/>
<proteinExistence type="predicted"/>
<evidence type="ECO:0000313" key="2">
    <source>
        <dbReference type="EMBL" id="QFS52264.1"/>
    </source>
</evidence>
<dbReference type="PROSITE" id="PS50104">
    <property type="entry name" value="TIR"/>
    <property type="match status" value="1"/>
</dbReference>
<dbReference type="SUPFAM" id="SSF52200">
    <property type="entry name" value="Toll/Interleukin receptor TIR domain"/>
    <property type="match status" value="1"/>
</dbReference>
<dbReference type="InterPro" id="IPR000157">
    <property type="entry name" value="TIR_dom"/>
</dbReference>
<name>A0A5P8WHS9_9NOSO</name>
<keyword evidence="2" id="KW-0418">Kinase</keyword>
<organism evidence="2 3">
    <name type="scientific">Nostoc sphaeroides CCNUC1</name>
    <dbReference type="NCBI Taxonomy" id="2653204"/>
    <lineage>
        <taxon>Bacteria</taxon>
        <taxon>Bacillati</taxon>
        <taxon>Cyanobacteriota</taxon>
        <taxon>Cyanophyceae</taxon>
        <taxon>Nostocales</taxon>
        <taxon>Nostocaceae</taxon>
        <taxon>Nostoc</taxon>
    </lineage>
</organism>
<dbReference type="GO" id="GO:0016301">
    <property type="term" value="F:kinase activity"/>
    <property type="evidence" value="ECO:0007669"/>
    <property type="project" value="UniProtKB-KW"/>
</dbReference>
<protein>
    <submittedName>
        <fullName evidence="2">Serine/threonine kinase</fullName>
    </submittedName>
</protein>
<dbReference type="EMBL" id="CP045228">
    <property type="protein sequence ID" value="QFS52264.1"/>
    <property type="molecule type" value="Genomic_DNA"/>
</dbReference>
<accession>A0A5P8WHS9</accession>
<dbReference type="AlphaFoldDB" id="A0A5P8WHS9"/>
<keyword evidence="2" id="KW-0808">Transferase</keyword>
<dbReference type="GO" id="GO:0007165">
    <property type="term" value="P:signal transduction"/>
    <property type="evidence" value="ECO:0007669"/>
    <property type="project" value="InterPro"/>
</dbReference>
<dbReference type="Proteomes" id="UP000326678">
    <property type="component" value="Chromosome pGXM01"/>
</dbReference>
<feature type="domain" description="TIR" evidence="1">
    <location>
        <begin position="2"/>
        <end position="144"/>
    </location>
</feature>
<sequence length="340" mass="39258">MSKFDVFLAHNTQDKSQVKEIAFALKQRDIKPWLDEEEIPPGRSLQDEIQQAIPLVKSAAIFIGLQGLGRWQRWELKVFITQCVENKIPVIPVLLPGVNNLPEDLVFLKELRWVAFSNGIDDEAALDLLQWGITGKKPKNREQLEQKPGTIPAQELIQSIFNLSPQQRERLQRERDFLKKAYTLQSQKVANIRNVWVIETDPSRKFQYEQQLQTEKRILQDLADNLDAIEQQLLSDDSVKNETIQKETELPNPMLKPTNLPSEISNHALVKLIRDKMNLDEVRTIWYITLNTIMDNEVSSVNISNCAIQLVERARQRDLINQLVENICKERPDIANSVNP</sequence>
<dbReference type="Gene3D" id="3.40.50.10140">
    <property type="entry name" value="Toll/interleukin-1 receptor homology (TIR) domain"/>
    <property type="match status" value="1"/>
</dbReference>
<dbReference type="Pfam" id="PF13676">
    <property type="entry name" value="TIR_2"/>
    <property type="match status" value="1"/>
</dbReference>
<dbReference type="InterPro" id="IPR035897">
    <property type="entry name" value="Toll_tir_struct_dom_sf"/>
</dbReference>